<keyword evidence="3" id="KW-1185">Reference proteome</keyword>
<evidence type="ECO:0000313" key="2">
    <source>
        <dbReference type="EMBL" id="KAK0449036.1"/>
    </source>
</evidence>
<dbReference type="PANTHER" id="PTHR43735:SF11">
    <property type="entry name" value="HYPOTHETICAL OXIDOREDUCTASE (EUROFUNG)"/>
    <property type="match status" value="1"/>
</dbReference>
<dbReference type="Pfam" id="PF07992">
    <property type="entry name" value="Pyr_redox_2"/>
    <property type="match status" value="1"/>
</dbReference>
<dbReference type="SUPFAM" id="SSF51905">
    <property type="entry name" value="FAD/NAD(P)-binding domain"/>
    <property type="match status" value="1"/>
</dbReference>
<name>A0AA39JWE8_ARMTA</name>
<dbReference type="GO" id="GO:0004174">
    <property type="term" value="F:electron-transferring-flavoprotein dehydrogenase activity"/>
    <property type="evidence" value="ECO:0007669"/>
    <property type="project" value="TreeGrafter"/>
</dbReference>
<dbReference type="InterPro" id="IPR036188">
    <property type="entry name" value="FAD/NAD-bd_sf"/>
</dbReference>
<reference evidence="2" key="1">
    <citation type="submission" date="2023-06" db="EMBL/GenBank/DDBJ databases">
        <authorList>
            <consortium name="Lawrence Berkeley National Laboratory"/>
            <person name="Ahrendt S."/>
            <person name="Sahu N."/>
            <person name="Indic B."/>
            <person name="Wong-Bajracharya J."/>
            <person name="Merenyi Z."/>
            <person name="Ke H.-M."/>
            <person name="Monk M."/>
            <person name="Kocsube S."/>
            <person name="Drula E."/>
            <person name="Lipzen A."/>
            <person name="Balint B."/>
            <person name="Henrissat B."/>
            <person name="Andreopoulos B."/>
            <person name="Martin F.M."/>
            <person name="Harder C.B."/>
            <person name="Rigling D."/>
            <person name="Ford K.L."/>
            <person name="Foster G.D."/>
            <person name="Pangilinan J."/>
            <person name="Papanicolaou A."/>
            <person name="Barry K."/>
            <person name="LaButti K."/>
            <person name="Viragh M."/>
            <person name="Koriabine M."/>
            <person name="Yan M."/>
            <person name="Riley R."/>
            <person name="Champramary S."/>
            <person name="Plett K.L."/>
            <person name="Tsai I.J."/>
            <person name="Slot J."/>
            <person name="Sipos G."/>
            <person name="Plett J."/>
            <person name="Nagy L.G."/>
            <person name="Grigoriev I.V."/>
        </authorList>
    </citation>
    <scope>NUCLEOTIDE SEQUENCE</scope>
    <source>
        <strain evidence="2">CCBAS 213</strain>
    </source>
</reference>
<sequence length="388" mass="42767">MFRRFQRSPLPAEEATTPKPNIVVIGGSYVGGSVVDQLASSLHRTHNIVLIEKNSHIQHIASLCLSPCKRCSRFSRTEPLFLSQTAFHASPPGSTSVIHAIAEKILPGKVILDNGQSISYEYLKAVETQRFRDLQQSIAKASHITSHRGRRVWYPNCDGYQRLCVSRRRITVIHSRPNLMSRFHPKLHEIVMEKFKAAGIETILGQRVTIPEEGFPNNGSEFAIALADGTEVKTELAIVCIGAVPLSAPLLALSPSSVDPQTKYVKVKPTLQIADSNYPNVFAIGDVADTGAHKAARPGGMQARIASNNIEMLIKGKDLDLQTYYPDAPGIGLSLGFHSKVRFRNPSTPDGEPSWRQALKPFKTKGNMDAGCRKVWDRRAPGVKDYDL</sequence>
<dbReference type="GO" id="GO:0050660">
    <property type="term" value="F:flavin adenine dinucleotide binding"/>
    <property type="evidence" value="ECO:0007669"/>
    <property type="project" value="TreeGrafter"/>
</dbReference>
<dbReference type="AlphaFoldDB" id="A0AA39JWE8"/>
<protein>
    <submittedName>
        <fullName evidence="2">FAD/NAD-P-binding domain-containing protein</fullName>
    </submittedName>
</protein>
<dbReference type="Gene3D" id="3.50.50.100">
    <property type="match status" value="2"/>
</dbReference>
<dbReference type="EMBL" id="JAUEPS010000039">
    <property type="protein sequence ID" value="KAK0449036.1"/>
    <property type="molecule type" value="Genomic_DNA"/>
</dbReference>
<organism evidence="2 3">
    <name type="scientific">Armillaria tabescens</name>
    <name type="common">Ringless honey mushroom</name>
    <name type="synonym">Agaricus tabescens</name>
    <dbReference type="NCBI Taxonomy" id="1929756"/>
    <lineage>
        <taxon>Eukaryota</taxon>
        <taxon>Fungi</taxon>
        <taxon>Dikarya</taxon>
        <taxon>Basidiomycota</taxon>
        <taxon>Agaricomycotina</taxon>
        <taxon>Agaricomycetes</taxon>
        <taxon>Agaricomycetidae</taxon>
        <taxon>Agaricales</taxon>
        <taxon>Marasmiineae</taxon>
        <taxon>Physalacriaceae</taxon>
        <taxon>Desarmillaria</taxon>
    </lineage>
</organism>
<dbReference type="Proteomes" id="UP001175211">
    <property type="component" value="Unassembled WGS sequence"/>
</dbReference>
<dbReference type="RefSeq" id="XP_060326751.1">
    <property type="nucleotide sequence ID" value="XM_060477998.1"/>
</dbReference>
<evidence type="ECO:0000313" key="3">
    <source>
        <dbReference type="Proteomes" id="UP001175211"/>
    </source>
</evidence>
<accession>A0AA39JWE8</accession>
<feature type="domain" description="FAD/NAD(P)-binding" evidence="1">
    <location>
        <begin position="168"/>
        <end position="303"/>
    </location>
</feature>
<dbReference type="GO" id="GO:0005737">
    <property type="term" value="C:cytoplasm"/>
    <property type="evidence" value="ECO:0007669"/>
    <property type="project" value="TreeGrafter"/>
</dbReference>
<gene>
    <name evidence="2" type="ORF">EV420DRAFT_1647065</name>
</gene>
<evidence type="ECO:0000259" key="1">
    <source>
        <dbReference type="Pfam" id="PF07992"/>
    </source>
</evidence>
<dbReference type="InterPro" id="IPR023753">
    <property type="entry name" value="FAD/NAD-binding_dom"/>
</dbReference>
<comment type="caution">
    <text evidence="2">The sequence shown here is derived from an EMBL/GenBank/DDBJ whole genome shotgun (WGS) entry which is preliminary data.</text>
</comment>
<dbReference type="GeneID" id="85361546"/>
<dbReference type="PANTHER" id="PTHR43735">
    <property type="entry name" value="APOPTOSIS-INDUCING FACTOR 1"/>
    <property type="match status" value="1"/>
</dbReference>
<proteinExistence type="predicted"/>